<keyword evidence="3" id="KW-1185">Reference proteome</keyword>
<dbReference type="RefSeq" id="WP_075078560.1">
    <property type="nucleotide sequence ID" value="NZ_BDCO01000002.1"/>
</dbReference>
<evidence type="ECO:0000313" key="3">
    <source>
        <dbReference type="Proteomes" id="UP000076023"/>
    </source>
</evidence>
<evidence type="ECO:0000259" key="1">
    <source>
        <dbReference type="Pfam" id="PF19571"/>
    </source>
</evidence>
<dbReference type="InParanoid" id="A0A146G4P6"/>
<gene>
    <name evidence="2" type="ORF">TSACC_21146</name>
</gene>
<dbReference type="STRING" id="690879.TSACC_21146"/>
<comment type="caution">
    <text evidence="2">The sequence shown here is derived from an EMBL/GenBank/DDBJ whole genome shotgun (WGS) entry which is preliminary data.</text>
</comment>
<dbReference type="EMBL" id="BDCO01000002">
    <property type="protein sequence ID" value="GAT32745.1"/>
    <property type="molecule type" value="Genomic_DNA"/>
</dbReference>
<reference evidence="3" key="1">
    <citation type="journal article" date="2017" name="Genome Announc.">
        <title>Draft Genome Sequence of Terrimicrobium sacchariphilum NM-5T, a Facultative Anaerobic Soil Bacterium of the Class Spartobacteria.</title>
        <authorList>
            <person name="Qiu Y.L."/>
            <person name="Tourlousse D.M."/>
            <person name="Matsuura N."/>
            <person name="Ohashi A."/>
            <person name="Sekiguchi Y."/>
        </authorList>
    </citation>
    <scope>NUCLEOTIDE SEQUENCE [LARGE SCALE GENOMIC DNA]</scope>
    <source>
        <strain evidence="3">NM-5</strain>
    </source>
</reference>
<dbReference type="PANTHER" id="PTHR40099:SF1">
    <property type="entry name" value="ACETOLACTATE SYNTHASE, SMALL SUBUNIT"/>
    <property type="match status" value="1"/>
</dbReference>
<dbReference type="PANTHER" id="PTHR40099">
    <property type="entry name" value="ACETOLACTATE SYNTHASE, SMALL SUBUNIT"/>
    <property type="match status" value="1"/>
</dbReference>
<proteinExistence type="predicted"/>
<organism evidence="2 3">
    <name type="scientific">Terrimicrobium sacchariphilum</name>
    <dbReference type="NCBI Taxonomy" id="690879"/>
    <lineage>
        <taxon>Bacteria</taxon>
        <taxon>Pseudomonadati</taxon>
        <taxon>Verrucomicrobiota</taxon>
        <taxon>Terrimicrobiia</taxon>
        <taxon>Terrimicrobiales</taxon>
        <taxon>Terrimicrobiaceae</taxon>
        <taxon>Terrimicrobium</taxon>
    </lineage>
</organism>
<evidence type="ECO:0000313" key="2">
    <source>
        <dbReference type="EMBL" id="GAT32745.1"/>
    </source>
</evidence>
<accession>A0A146G4P6</accession>
<dbReference type="InterPro" id="IPR045739">
    <property type="entry name" value="ACT_dom_pair"/>
</dbReference>
<dbReference type="AlphaFoldDB" id="A0A146G4P6"/>
<sequence>MAVSTAEKLNSPQVRQFSVFLQNKVGALLEVVKLLNERNVVVLALSIQDSSESSIGRMVVSDPDMVVALFEEHEIPFSECEVLVVELPEGAADLAKVLSALLKAEVNIFFSYPLMVRPRGRAVIAMHVDDTECSSSVLAGDGFKTLTQADLSR</sequence>
<dbReference type="OrthoDB" id="197857at2"/>
<dbReference type="Proteomes" id="UP000076023">
    <property type="component" value="Unassembled WGS sequence"/>
</dbReference>
<dbReference type="InterPro" id="IPR045865">
    <property type="entry name" value="ACT-like_dom_sf"/>
</dbReference>
<dbReference type="SUPFAM" id="SSF55021">
    <property type="entry name" value="ACT-like"/>
    <property type="match status" value="1"/>
</dbReference>
<feature type="domain" description="ACT" evidence="1">
    <location>
        <begin position="14"/>
        <end position="151"/>
    </location>
</feature>
<protein>
    <recommendedName>
        <fullName evidence="1">ACT domain-containing protein</fullName>
    </recommendedName>
</protein>
<dbReference type="Pfam" id="PF19571">
    <property type="entry name" value="ACT_8"/>
    <property type="match status" value="1"/>
</dbReference>
<dbReference type="Gene3D" id="3.30.2130.10">
    <property type="entry name" value="VC0802-like"/>
    <property type="match status" value="1"/>
</dbReference>
<name>A0A146G4P6_TERSA</name>